<feature type="domain" description="Alpha/beta hydrolase fold-3" evidence="4">
    <location>
        <begin position="66"/>
        <end position="268"/>
    </location>
</feature>
<organism evidence="5 6">
    <name type="scientific">Tanticharoenia sakaeratensis NBRC 103193</name>
    <dbReference type="NCBI Taxonomy" id="1231623"/>
    <lineage>
        <taxon>Bacteria</taxon>
        <taxon>Pseudomonadati</taxon>
        <taxon>Pseudomonadota</taxon>
        <taxon>Alphaproteobacteria</taxon>
        <taxon>Acetobacterales</taxon>
        <taxon>Acetobacteraceae</taxon>
        <taxon>Tanticharoenia</taxon>
    </lineage>
</organism>
<dbReference type="PANTHER" id="PTHR48081:SF8">
    <property type="entry name" value="ALPHA_BETA HYDROLASE FOLD-3 DOMAIN-CONTAINING PROTEIN-RELATED"/>
    <property type="match status" value="1"/>
</dbReference>
<dbReference type="InterPro" id="IPR033140">
    <property type="entry name" value="Lipase_GDXG_put_SER_AS"/>
</dbReference>
<dbReference type="InterPro" id="IPR013094">
    <property type="entry name" value="AB_hydrolase_3"/>
</dbReference>
<evidence type="ECO:0000259" key="4">
    <source>
        <dbReference type="Pfam" id="PF07859"/>
    </source>
</evidence>
<keyword evidence="6" id="KW-1185">Reference proteome</keyword>
<comment type="caution">
    <text evidence="5">The sequence shown here is derived from an EMBL/GenBank/DDBJ whole genome shotgun (WGS) entry which is preliminary data.</text>
</comment>
<dbReference type="InterPro" id="IPR029058">
    <property type="entry name" value="AB_hydrolase_fold"/>
</dbReference>
<dbReference type="AlphaFoldDB" id="A0A0D6MNY6"/>
<protein>
    <submittedName>
        <fullName evidence="5">Lipase</fullName>
    </submittedName>
</protein>
<gene>
    <name evidence="5" type="ORF">Tasa_038_106</name>
</gene>
<reference evidence="5 6" key="1">
    <citation type="submission" date="2012-10" db="EMBL/GenBank/DDBJ databases">
        <title>Genome sequencing of Tanticharoenia sakaeratensis NBRC 103193.</title>
        <authorList>
            <person name="Azuma Y."/>
            <person name="Hadano H."/>
            <person name="Hirakawa H."/>
            <person name="Matsushita K."/>
        </authorList>
    </citation>
    <scope>NUCLEOTIDE SEQUENCE [LARGE SCALE GENOMIC DNA]</scope>
    <source>
        <strain evidence="5 6">NBRC 103193</strain>
    </source>
</reference>
<dbReference type="OrthoDB" id="9806180at2"/>
<proteinExistence type="inferred from homology"/>
<accession>A0A0D6MNY6</accession>
<dbReference type="GO" id="GO:0016787">
    <property type="term" value="F:hydrolase activity"/>
    <property type="evidence" value="ECO:0007669"/>
    <property type="project" value="UniProtKB-KW"/>
</dbReference>
<dbReference type="Gene3D" id="3.40.50.1820">
    <property type="entry name" value="alpha/beta hydrolase"/>
    <property type="match status" value="1"/>
</dbReference>
<keyword evidence="2" id="KW-0378">Hydrolase</keyword>
<dbReference type="InterPro" id="IPR050300">
    <property type="entry name" value="GDXG_lipolytic_enzyme"/>
</dbReference>
<feature type="active site" evidence="3">
    <location>
        <position position="140"/>
    </location>
</feature>
<evidence type="ECO:0000313" key="5">
    <source>
        <dbReference type="EMBL" id="GAN55125.1"/>
    </source>
</evidence>
<dbReference type="STRING" id="1231623.Tasa_038_106"/>
<dbReference type="Proteomes" id="UP000032679">
    <property type="component" value="Unassembled WGS sequence"/>
</dbReference>
<dbReference type="EMBL" id="BALE01000038">
    <property type="protein sequence ID" value="GAN55125.1"/>
    <property type="molecule type" value="Genomic_DNA"/>
</dbReference>
<dbReference type="PANTHER" id="PTHR48081">
    <property type="entry name" value="AB HYDROLASE SUPERFAMILY PROTEIN C4A8.06C"/>
    <property type="match status" value="1"/>
</dbReference>
<evidence type="ECO:0000256" key="3">
    <source>
        <dbReference type="PROSITE-ProRule" id="PRU10038"/>
    </source>
</evidence>
<dbReference type="PROSITE" id="PS01174">
    <property type="entry name" value="LIPASE_GDXG_SER"/>
    <property type="match status" value="1"/>
</dbReference>
<dbReference type="SUPFAM" id="SSF53474">
    <property type="entry name" value="alpha/beta-Hydrolases"/>
    <property type="match status" value="1"/>
</dbReference>
<evidence type="ECO:0000313" key="6">
    <source>
        <dbReference type="Proteomes" id="UP000032679"/>
    </source>
</evidence>
<sequence length="302" mass="32653">MPLPGHAPAPHPRTLARLRKIAGRPSFPTILSSLQIRTWRPILVPGGEGRRPARLYRPRGTVHGAILFLHGGGFVHCDLVSHHGICCRLARQSGAMVLSLDYRLAPEHKFPAAVDDAWAALQWLAQQMEGRGPVAVAGDSAGGNLAAVIALKARDAGGPKIAAQLLIYPVICGADAPDTRTRYARGYFLTESGIAWYGAQYLSHEAELRDPRFAPVLASSFAGLPPAAIITGGFDPLRGDGERYRDLLQAAGVPVFYRCYGRMIHGFLNFYALLADGRSAIRVGAHFLRRHLRAPITSSESS</sequence>
<dbReference type="InterPro" id="IPR002168">
    <property type="entry name" value="Lipase_GDXG_HIS_AS"/>
</dbReference>
<dbReference type="PROSITE" id="PS01173">
    <property type="entry name" value="LIPASE_GDXG_HIS"/>
    <property type="match status" value="1"/>
</dbReference>
<evidence type="ECO:0000256" key="2">
    <source>
        <dbReference type="ARBA" id="ARBA00022801"/>
    </source>
</evidence>
<dbReference type="RefSeq" id="WP_158507588.1">
    <property type="nucleotide sequence ID" value="NZ_BALE01000038.1"/>
</dbReference>
<evidence type="ECO:0000256" key="1">
    <source>
        <dbReference type="ARBA" id="ARBA00010515"/>
    </source>
</evidence>
<name>A0A0D6MNY6_9PROT</name>
<dbReference type="Pfam" id="PF07859">
    <property type="entry name" value="Abhydrolase_3"/>
    <property type="match status" value="1"/>
</dbReference>
<comment type="similarity">
    <text evidence="1">Belongs to the 'GDXG' lipolytic enzyme family.</text>
</comment>